<dbReference type="InterPro" id="IPR038338">
    <property type="entry name" value="PriC_sf"/>
</dbReference>
<evidence type="ECO:0000313" key="2">
    <source>
        <dbReference type="EMBL" id="PRD17230.1"/>
    </source>
</evidence>
<dbReference type="Pfam" id="PF07445">
    <property type="entry name" value="PriC"/>
    <property type="match status" value="1"/>
</dbReference>
<comment type="caution">
    <text evidence="2">The sequence shown here is derived from an EMBL/GenBank/DDBJ whole genome shotgun (WGS) entry which is preliminary data.</text>
</comment>
<gene>
    <name evidence="2" type="ORF">CQW29_00925</name>
</gene>
<reference evidence="2 3" key="1">
    <citation type="submission" date="2017-10" db="EMBL/GenBank/DDBJ databases">
        <title>Draft genome of two endophytic bacteria isolated from 'guarana' Paullinia cupana (Mart.) Ducke.</title>
        <authorList>
            <person name="Siqueira K.A."/>
            <person name="Liotti R.G."/>
            <person name="Mendes T.A."/>
            <person name="Soares M.A."/>
        </authorList>
    </citation>
    <scope>NUCLEOTIDE SEQUENCE [LARGE SCALE GENOMIC DNA]</scope>
    <source>
        <strain evidence="2 3">342</strain>
    </source>
</reference>
<dbReference type="InterPro" id="IPR010890">
    <property type="entry name" value="PriC"/>
</dbReference>
<dbReference type="OrthoDB" id="6402824at2"/>
<dbReference type="AlphaFoldDB" id="A0A2S9IHH2"/>
<dbReference type="EMBL" id="PDET01000001">
    <property type="protein sequence ID" value="PRD17230.1"/>
    <property type="molecule type" value="Genomic_DNA"/>
</dbReference>
<sequence>MKSAGLLQQLDTQLAQLARAVEPHANQRTAKARFDHQLFHGHSTRLGDYLVEVQQTMMQLKQSVQDNRAERVAWMAERVVLQMGALQRELATQTLRSREAEPVVEKENLYEKLSQHQDFERRLRAMIADRESLLAIQETLAQQQQLQRELAALEGRLQRCMQALKRIERSIENRERDR</sequence>
<dbReference type="Gene3D" id="1.20.1270.340">
    <property type="match status" value="1"/>
</dbReference>
<evidence type="ECO:0000256" key="1">
    <source>
        <dbReference type="SAM" id="Coils"/>
    </source>
</evidence>
<evidence type="ECO:0000313" key="3">
    <source>
        <dbReference type="Proteomes" id="UP000239181"/>
    </source>
</evidence>
<name>A0A2S9IHH2_9GAMM</name>
<feature type="coiled-coil region" evidence="1">
    <location>
        <begin position="136"/>
        <end position="177"/>
    </location>
</feature>
<proteinExistence type="predicted"/>
<accession>A0A2S9IHH2</accession>
<protein>
    <submittedName>
        <fullName evidence="2">Prephenate dehydrogenase</fullName>
    </submittedName>
</protein>
<dbReference type="RefSeq" id="WP_105590829.1">
    <property type="nucleotide sequence ID" value="NZ_JAFBFW010000002.1"/>
</dbReference>
<organism evidence="2 3">
    <name type="scientific">Pantoea coffeiphila</name>
    <dbReference type="NCBI Taxonomy" id="1465635"/>
    <lineage>
        <taxon>Bacteria</taxon>
        <taxon>Pseudomonadati</taxon>
        <taxon>Pseudomonadota</taxon>
        <taxon>Gammaproteobacteria</taxon>
        <taxon>Enterobacterales</taxon>
        <taxon>Erwiniaceae</taxon>
        <taxon>Pantoea</taxon>
    </lineage>
</organism>
<keyword evidence="1" id="KW-0175">Coiled coil</keyword>
<keyword evidence="3" id="KW-1185">Reference proteome</keyword>
<dbReference type="Proteomes" id="UP000239181">
    <property type="component" value="Unassembled WGS sequence"/>
</dbReference>